<organism evidence="1 2">
    <name type="scientific">Lactuca saligna</name>
    <name type="common">Willowleaf lettuce</name>
    <dbReference type="NCBI Taxonomy" id="75948"/>
    <lineage>
        <taxon>Eukaryota</taxon>
        <taxon>Viridiplantae</taxon>
        <taxon>Streptophyta</taxon>
        <taxon>Embryophyta</taxon>
        <taxon>Tracheophyta</taxon>
        <taxon>Spermatophyta</taxon>
        <taxon>Magnoliopsida</taxon>
        <taxon>eudicotyledons</taxon>
        <taxon>Gunneridae</taxon>
        <taxon>Pentapetalae</taxon>
        <taxon>asterids</taxon>
        <taxon>campanulids</taxon>
        <taxon>Asterales</taxon>
        <taxon>Asteraceae</taxon>
        <taxon>Cichorioideae</taxon>
        <taxon>Cichorieae</taxon>
        <taxon>Lactucinae</taxon>
        <taxon>Lactuca</taxon>
    </lineage>
</organism>
<reference evidence="1" key="1">
    <citation type="submission" date="2023-04" db="EMBL/GenBank/DDBJ databases">
        <authorList>
            <person name="Vijverberg K."/>
            <person name="Xiong W."/>
            <person name="Schranz E."/>
        </authorList>
    </citation>
    <scope>NUCLEOTIDE SEQUENCE</scope>
</reference>
<dbReference type="Proteomes" id="UP001177003">
    <property type="component" value="Chromosome 4"/>
</dbReference>
<keyword evidence="2" id="KW-1185">Reference proteome</keyword>
<sequence>MLRKKKSPEISTEERSTWHDKQFRVSSLKRTIFFNPYKDSYQKVKVIKPTNSFTPPSYLTKENWDIPAPPNGMKFNLWPSAIYPAEVDLDIEDLKKRFFQKKSIQVFPVWLKFKIALINKIDIWKFRKMPYAFFQGRRTYNSEFMFYEADFLRINQADIRSLIIWLKQRVSTDKTYADVLQRLRQYVLDMVINFNVDWEIGQLGEKEAEEPNVNLNMENESPGNILNKPHRGVVFSSKGRLKFMRISQKHLFSSEFIEGIISLLKRTGDQEESLRVKIVEELTWFLSFRQWLINLRNKV</sequence>
<evidence type="ECO:0000313" key="1">
    <source>
        <dbReference type="EMBL" id="CAI9279237.1"/>
    </source>
</evidence>
<name>A0AA36E280_LACSI</name>
<protein>
    <submittedName>
        <fullName evidence="1">Uncharacterized protein</fullName>
    </submittedName>
</protein>
<evidence type="ECO:0000313" key="2">
    <source>
        <dbReference type="Proteomes" id="UP001177003"/>
    </source>
</evidence>
<proteinExistence type="predicted"/>
<accession>A0AA36E280</accession>
<dbReference type="AlphaFoldDB" id="A0AA36E280"/>
<dbReference type="EMBL" id="OX465080">
    <property type="protein sequence ID" value="CAI9279237.1"/>
    <property type="molecule type" value="Genomic_DNA"/>
</dbReference>
<gene>
    <name evidence="1" type="ORF">LSALG_LOCUS19050</name>
</gene>